<evidence type="ECO:0000313" key="1">
    <source>
        <dbReference type="EMBL" id="SDS47315.1"/>
    </source>
</evidence>
<gene>
    <name evidence="1" type="ORF">SAMN05444158_2165</name>
</gene>
<sequence>MSEVVQFIPKRDLDRVRLIQEARAIYERIFPTEVLASDEPRK</sequence>
<accession>A0A1H1SH36</accession>
<organism evidence="1 2">
    <name type="scientific">Bradyrhizobium canariense</name>
    <dbReference type="NCBI Taxonomy" id="255045"/>
    <lineage>
        <taxon>Bacteria</taxon>
        <taxon>Pseudomonadati</taxon>
        <taxon>Pseudomonadota</taxon>
        <taxon>Alphaproteobacteria</taxon>
        <taxon>Hyphomicrobiales</taxon>
        <taxon>Nitrobacteraceae</taxon>
        <taxon>Bradyrhizobium</taxon>
    </lineage>
</organism>
<dbReference type="EMBL" id="LT629750">
    <property type="protein sequence ID" value="SDS47315.1"/>
    <property type="molecule type" value="Genomic_DNA"/>
</dbReference>
<name>A0A1H1SH36_9BRAD</name>
<dbReference type="AlphaFoldDB" id="A0A1H1SH36"/>
<evidence type="ECO:0000313" key="2">
    <source>
        <dbReference type="Proteomes" id="UP000243904"/>
    </source>
</evidence>
<proteinExistence type="predicted"/>
<protein>
    <submittedName>
        <fullName evidence="1">Uncharacterized protein</fullName>
    </submittedName>
</protein>
<keyword evidence="2" id="KW-1185">Reference proteome</keyword>
<reference evidence="2" key="1">
    <citation type="submission" date="2016-10" db="EMBL/GenBank/DDBJ databases">
        <authorList>
            <person name="Varghese N."/>
            <person name="Submissions S."/>
        </authorList>
    </citation>
    <scope>NUCLEOTIDE SEQUENCE [LARGE SCALE GENOMIC DNA]</scope>
    <source>
        <strain evidence="2">GAS369</strain>
    </source>
</reference>
<dbReference type="Proteomes" id="UP000243904">
    <property type="component" value="Chromosome I"/>
</dbReference>